<accession>A0A8J7LAQ3</accession>
<evidence type="ECO:0000313" key="4">
    <source>
        <dbReference type="Proteomes" id="UP000632766"/>
    </source>
</evidence>
<protein>
    <recommendedName>
        <fullName evidence="5">SPOR domain-containing protein</fullName>
    </recommendedName>
</protein>
<proteinExistence type="predicted"/>
<dbReference type="AlphaFoldDB" id="A0A8J7LAQ3"/>
<sequence>MSQNPLIDSSTQSSKTSGLKPTLAAALASLEVQLDQELARYRRTRIGTRTPNQTRVGSYLNSQPQELTDITATVVKTQPPIAEIKTDAPPASVLDETPQTHPAPATPKAETLDNPQVSSNSESIKTEDPPPLSNTSSIVPAAVQDTQKENLPQANDTPKQPDDYLESSEALLRSLTDEQSQTKKPSNSNDSLLSPLGVGSMLLLLVASITLGYVVFNPKSLPQLNLGKLFNGNSSPSPENAASVETNPQSQESQPQPELTPIPKYPNLAAKEFAPLRDPNDVVGLQPKIQPTPTTLPNPIFSQTPVNPPAVNPLPVNPLPQTQPLPPVLPPISQLQPTPVPTTTPPKAIAQITPAADGFYHIVTDNQNNGSLTAARKVVPDAYLSRSQKLIYLAAVKTKEEAQQRLQKLQSKGIKARIDQP</sequence>
<evidence type="ECO:0000256" key="2">
    <source>
        <dbReference type="SAM" id="MobiDB-lite"/>
    </source>
</evidence>
<feature type="region of interest" description="Disordered" evidence="2">
    <location>
        <begin position="1"/>
        <end position="20"/>
    </location>
</feature>
<feature type="compositionally biased region" description="Polar residues" evidence="2">
    <location>
        <begin position="113"/>
        <end position="123"/>
    </location>
</feature>
<feature type="compositionally biased region" description="Polar residues" evidence="2">
    <location>
        <begin position="1"/>
        <end position="19"/>
    </location>
</feature>
<feature type="region of interest" description="Disordered" evidence="2">
    <location>
        <begin position="175"/>
        <end position="194"/>
    </location>
</feature>
<dbReference type="RefSeq" id="WP_198127492.1">
    <property type="nucleotide sequence ID" value="NZ_JAECZC010000066.1"/>
</dbReference>
<dbReference type="Proteomes" id="UP000632766">
    <property type="component" value="Unassembled WGS sequence"/>
</dbReference>
<evidence type="ECO:0000256" key="1">
    <source>
        <dbReference type="SAM" id="Coils"/>
    </source>
</evidence>
<dbReference type="EMBL" id="JAECZC010000066">
    <property type="protein sequence ID" value="MBH8565703.1"/>
    <property type="molecule type" value="Genomic_DNA"/>
</dbReference>
<feature type="coiled-coil region" evidence="1">
    <location>
        <begin position="392"/>
        <end position="419"/>
    </location>
</feature>
<feature type="region of interest" description="Disordered" evidence="2">
    <location>
        <begin position="232"/>
        <end position="264"/>
    </location>
</feature>
<feature type="region of interest" description="Disordered" evidence="2">
    <location>
        <begin position="85"/>
        <end position="137"/>
    </location>
</feature>
<feature type="compositionally biased region" description="Polar residues" evidence="2">
    <location>
        <begin position="232"/>
        <end position="247"/>
    </location>
</feature>
<keyword evidence="1" id="KW-0175">Coiled coil</keyword>
<reference evidence="3 4" key="1">
    <citation type="journal article" date="2021" name="Int. J. Syst. Evol. Microbiol.">
        <title>Amazonocrinis nigriterrae gen. nov., sp. nov., Atlanticothrix silvestris gen. nov., sp. nov. and Dendronalium phyllosphericum gen. nov., sp. nov., nostocacean cyanobacteria from Brazilian environments.</title>
        <authorList>
            <person name="Alvarenga D.O."/>
            <person name="Andreote A.P.D."/>
            <person name="Branco L.H.Z."/>
            <person name="Delbaje E."/>
            <person name="Cruz R.B."/>
            <person name="Varani A.M."/>
            <person name="Fiore M.F."/>
        </authorList>
    </citation>
    <scope>NUCLEOTIDE SEQUENCE [LARGE SCALE GENOMIC DNA]</scope>
    <source>
        <strain evidence="3 4">CENA67</strain>
    </source>
</reference>
<evidence type="ECO:0008006" key="5">
    <source>
        <dbReference type="Google" id="ProtNLM"/>
    </source>
</evidence>
<feature type="compositionally biased region" description="Polar residues" evidence="2">
    <location>
        <begin position="47"/>
        <end position="62"/>
    </location>
</feature>
<keyword evidence="4" id="KW-1185">Reference proteome</keyword>
<gene>
    <name evidence="3" type="ORF">I8748_26610</name>
</gene>
<comment type="caution">
    <text evidence="3">The sequence shown here is derived from an EMBL/GenBank/DDBJ whole genome shotgun (WGS) entry which is preliminary data.</text>
</comment>
<evidence type="ECO:0000313" key="3">
    <source>
        <dbReference type="EMBL" id="MBH8565703.1"/>
    </source>
</evidence>
<organism evidence="3 4">
    <name type="scientific">Amazonocrinis nigriterrae CENA67</name>
    <dbReference type="NCBI Taxonomy" id="2794033"/>
    <lineage>
        <taxon>Bacteria</taxon>
        <taxon>Bacillati</taxon>
        <taxon>Cyanobacteriota</taxon>
        <taxon>Cyanophyceae</taxon>
        <taxon>Nostocales</taxon>
        <taxon>Nostocaceae</taxon>
        <taxon>Amazonocrinis</taxon>
        <taxon>Amazonocrinis nigriterrae</taxon>
    </lineage>
</organism>
<feature type="compositionally biased region" description="Low complexity" evidence="2">
    <location>
        <begin position="185"/>
        <end position="194"/>
    </location>
</feature>
<feature type="region of interest" description="Disordered" evidence="2">
    <location>
        <begin position="43"/>
        <end position="62"/>
    </location>
</feature>
<feature type="compositionally biased region" description="Low complexity" evidence="2">
    <location>
        <begin position="248"/>
        <end position="257"/>
    </location>
</feature>
<name>A0A8J7LAQ3_9NOST</name>